<protein>
    <submittedName>
        <fullName evidence="1">Uncharacterized protein</fullName>
    </submittedName>
</protein>
<dbReference type="EMBL" id="GBRH01215527">
    <property type="protein sequence ID" value="JAD82368.1"/>
    <property type="molecule type" value="Transcribed_RNA"/>
</dbReference>
<organism evidence="1">
    <name type="scientific">Arundo donax</name>
    <name type="common">Giant reed</name>
    <name type="synonym">Donax arundinaceus</name>
    <dbReference type="NCBI Taxonomy" id="35708"/>
    <lineage>
        <taxon>Eukaryota</taxon>
        <taxon>Viridiplantae</taxon>
        <taxon>Streptophyta</taxon>
        <taxon>Embryophyta</taxon>
        <taxon>Tracheophyta</taxon>
        <taxon>Spermatophyta</taxon>
        <taxon>Magnoliopsida</taxon>
        <taxon>Liliopsida</taxon>
        <taxon>Poales</taxon>
        <taxon>Poaceae</taxon>
        <taxon>PACMAD clade</taxon>
        <taxon>Arundinoideae</taxon>
        <taxon>Arundineae</taxon>
        <taxon>Arundo</taxon>
    </lineage>
</organism>
<name>A0A0A9D6P7_ARUDO</name>
<dbReference type="AlphaFoldDB" id="A0A0A9D6P7"/>
<proteinExistence type="predicted"/>
<reference evidence="1" key="2">
    <citation type="journal article" date="2015" name="Data Brief">
        <title>Shoot transcriptome of the giant reed, Arundo donax.</title>
        <authorList>
            <person name="Barrero R.A."/>
            <person name="Guerrero F.D."/>
            <person name="Moolhuijzen P."/>
            <person name="Goolsby J.A."/>
            <person name="Tidwell J."/>
            <person name="Bellgard S.E."/>
            <person name="Bellgard M.I."/>
        </authorList>
    </citation>
    <scope>NUCLEOTIDE SEQUENCE</scope>
    <source>
        <tissue evidence="1">Shoot tissue taken approximately 20 cm above the soil surface</tissue>
    </source>
</reference>
<sequence>MVNYSIILLSYVSDRLIIFHKRYIEGIELNCKNDRARVLAWVAGLIPLLLGRRRGGRVLRRRRRPRLLLQWRRLHLRVAESEQVRGRSSRHDRSQLSS</sequence>
<reference evidence="1" key="1">
    <citation type="submission" date="2014-09" db="EMBL/GenBank/DDBJ databases">
        <authorList>
            <person name="Magalhaes I.L.F."/>
            <person name="Oliveira U."/>
            <person name="Santos F.R."/>
            <person name="Vidigal T.H.D.A."/>
            <person name="Brescovit A.D."/>
            <person name="Santos A.J."/>
        </authorList>
    </citation>
    <scope>NUCLEOTIDE SEQUENCE</scope>
    <source>
        <tissue evidence="1">Shoot tissue taken approximately 20 cm above the soil surface</tissue>
    </source>
</reference>
<accession>A0A0A9D6P7</accession>
<evidence type="ECO:0000313" key="1">
    <source>
        <dbReference type="EMBL" id="JAD82368.1"/>
    </source>
</evidence>